<evidence type="ECO:0000256" key="1">
    <source>
        <dbReference type="SAM" id="Coils"/>
    </source>
</evidence>
<sequence>MMSLLVLIIFFVLVMYIIWQRWQIKWLRYASGFLSHHNKFLNYYAKFNEKAWKHADYRADLAEGIIKILGYDIDNLSGGHFLSPEDQNKLLAKLDKQKSELDESEELFEIEEAKYKKHASDWS</sequence>
<name>C2KJH8_LEUMC</name>
<feature type="coiled-coil region" evidence="1">
    <location>
        <begin position="87"/>
        <end position="114"/>
    </location>
</feature>
<comment type="caution">
    <text evidence="2">The sequence shown here is derived from an EMBL/GenBank/DDBJ whole genome shotgun (WGS) entry which is preliminary data.</text>
</comment>
<reference evidence="2 3" key="1">
    <citation type="submission" date="2009-04" db="EMBL/GenBank/DDBJ databases">
        <authorList>
            <person name="Qin X."/>
            <person name="Bachman B."/>
            <person name="Battles P."/>
            <person name="Bell A."/>
            <person name="Bess C."/>
            <person name="Bickham C."/>
            <person name="Chaboub L."/>
            <person name="Chen D."/>
            <person name="Coyle M."/>
            <person name="Deiros D.R."/>
            <person name="Dinh H."/>
            <person name="Forbes L."/>
            <person name="Fowler G."/>
            <person name="Francisco L."/>
            <person name="Fu Q."/>
            <person name="Gubbala S."/>
            <person name="Hale W."/>
            <person name="Han Y."/>
            <person name="Hemphill L."/>
            <person name="Highlander S.K."/>
            <person name="Hirani K."/>
            <person name="Hogues M."/>
            <person name="Jackson L."/>
            <person name="Jakkamsetti A."/>
            <person name="Javaid M."/>
            <person name="Jiang H."/>
            <person name="Korchina V."/>
            <person name="Kovar C."/>
            <person name="Lara F."/>
            <person name="Lee S."/>
            <person name="Mata R."/>
            <person name="Mathew T."/>
            <person name="Moen C."/>
            <person name="Morales K."/>
            <person name="Munidasa M."/>
            <person name="Nazareth L."/>
            <person name="Ngo R."/>
            <person name="Nguyen L."/>
            <person name="Okwuonu G."/>
            <person name="Ongeri F."/>
            <person name="Patil S."/>
            <person name="Petrosino J."/>
            <person name="Pham C."/>
            <person name="Pham P."/>
            <person name="Pu L.-L."/>
            <person name="Puazo M."/>
            <person name="Raj R."/>
            <person name="Reid J."/>
            <person name="Rouhana J."/>
            <person name="Saada N."/>
            <person name="Shang Y."/>
            <person name="Simmons D."/>
            <person name="Thornton R."/>
            <person name="Warren J."/>
            <person name="Weissenberger G."/>
            <person name="Zhang J."/>
            <person name="Zhang L."/>
            <person name="Zhou C."/>
            <person name="Zhu D."/>
            <person name="Muzny D."/>
            <person name="Worley K."/>
            <person name="Gibbs R."/>
        </authorList>
    </citation>
    <scope>NUCLEOTIDE SEQUENCE [LARGE SCALE GENOMIC DNA]</scope>
    <source>
        <strain evidence="2 3">ATCC 19254</strain>
    </source>
</reference>
<organism evidence="2 3">
    <name type="scientific">Leuconostoc mesenteroides subsp. cremoris ATCC 19254</name>
    <dbReference type="NCBI Taxonomy" id="586220"/>
    <lineage>
        <taxon>Bacteria</taxon>
        <taxon>Bacillati</taxon>
        <taxon>Bacillota</taxon>
        <taxon>Bacilli</taxon>
        <taxon>Lactobacillales</taxon>
        <taxon>Lactobacillaceae</taxon>
        <taxon>Leuconostoc</taxon>
    </lineage>
</organism>
<protein>
    <submittedName>
        <fullName evidence="2">Uncharacterized protein</fullName>
    </submittedName>
</protein>
<dbReference type="EMBL" id="ACKV01000038">
    <property type="protein sequence ID" value="EEJ42580.1"/>
    <property type="molecule type" value="Genomic_DNA"/>
</dbReference>
<dbReference type="HOGENOM" id="CLU_2012445_0_0_9"/>
<keyword evidence="1" id="KW-0175">Coiled coil</keyword>
<dbReference type="Proteomes" id="UP000004283">
    <property type="component" value="Unassembled WGS sequence"/>
</dbReference>
<gene>
    <name evidence="2" type="ORF">HMPREF0555_0794</name>
</gene>
<proteinExistence type="predicted"/>
<accession>C2KJH8</accession>
<dbReference type="AlphaFoldDB" id="C2KJH8"/>
<evidence type="ECO:0000313" key="2">
    <source>
        <dbReference type="EMBL" id="EEJ42580.1"/>
    </source>
</evidence>
<evidence type="ECO:0000313" key="3">
    <source>
        <dbReference type="Proteomes" id="UP000004283"/>
    </source>
</evidence>